<keyword evidence="6" id="KW-1185">Reference proteome</keyword>
<evidence type="ECO:0000256" key="2">
    <source>
        <dbReference type="ARBA" id="ARBA00022729"/>
    </source>
</evidence>
<keyword evidence="3" id="KW-0378">Hydrolase</keyword>
<evidence type="ECO:0000256" key="4">
    <source>
        <dbReference type="SAM" id="SignalP"/>
    </source>
</evidence>
<dbReference type="InterPro" id="IPR008761">
    <property type="entry name" value="Peptidase_S37"/>
</dbReference>
<dbReference type="SUPFAM" id="SSF53474">
    <property type="entry name" value="alpha/beta-Hydrolases"/>
    <property type="match status" value="1"/>
</dbReference>
<sequence>MQINGRRLVSGVVISLLAILCLAGGTTAAASAPPAGHLDGPPGDITAELSAIPGLTVVSDQVLPTQPNYRYYDLEFRQAIDHHHPEKGTFEQRLWLLHKSVDRPMVLFTTGYNLYKAPAALSEPTTILDADQLSVEQRYFSPSRPVPTDWSKLTIWQAATDHHTIVSAFKRIYHGKWIETGGSKGGMTAVYHRRFYPYDVDATVAYVAPDNTDVNDNSAYDEFFATVGTPQCRAALNGLQQEALDRRADMEKLMAAAATARNLHYTVFGSMDRAYERNILHFRWAFWQSHTVNDCAGIPDRTASTEAVYAYIDSVEDFSSNSDESTDTNEFVPYHYQASTQLGGPYPSFSYLTGLRYPGVYGQPEFVPRDIPVPAFDPTVMPDIDRWVRTSSCHLMFLYAANDPWGAKPFRLGPGSRDSYWYDVAGQDHIAALISVLPAPQHDQAVATLRRWAGLTQADQTTATAAPALRS</sequence>
<keyword evidence="2 4" id="KW-0732">Signal</keyword>
<dbReference type="EMBL" id="BAAANY010000021">
    <property type="protein sequence ID" value="GAA1698913.1"/>
    <property type="molecule type" value="Genomic_DNA"/>
</dbReference>
<dbReference type="Pfam" id="PF05576">
    <property type="entry name" value="Peptidase_S37"/>
    <property type="match status" value="1"/>
</dbReference>
<dbReference type="Gene3D" id="3.40.50.1820">
    <property type="entry name" value="alpha/beta hydrolase"/>
    <property type="match status" value="1"/>
</dbReference>
<dbReference type="GO" id="GO:0006508">
    <property type="term" value="P:proteolysis"/>
    <property type="evidence" value="ECO:0007669"/>
    <property type="project" value="UniProtKB-KW"/>
</dbReference>
<name>A0ABN2I613_9ACTN</name>
<dbReference type="PANTHER" id="PTHR11010">
    <property type="entry name" value="PROTEASE S28 PRO-X CARBOXYPEPTIDASE-RELATED"/>
    <property type="match status" value="1"/>
</dbReference>
<dbReference type="InterPro" id="IPR029058">
    <property type="entry name" value="AB_hydrolase_fold"/>
</dbReference>
<dbReference type="GO" id="GO:0008233">
    <property type="term" value="F:peptidase activity"/>
    <property type="evidence" value="ECO:0007669"/>
    <property type="project" value="UniProtKB-KW"/>
</dbReference>
<dbReference type="Proteomes" id="UP001500618">
    <property type="component" value="Unassembled WGS sequence"/>
</dbReference>
<evidence type="ECO:0000313" key="6">
    <source>
        <dbReference type="Proteomes" id="UP001500618"/>
    </source>
</evidence>
<organism evidence="5 6">
    <name type="scientific">Fodinicola feengrottensis</name>
    <dbReference type="NCBI Taxonomy" id="435914"/>
    <lineage>
        <taxon>Bacteria</taxon>
        <taxon>Bacillati</taxon>
        <taxon>Actinomycetota</taxon>
        <taxon>Actinomycetes</taxon>
        <taxon>Mycobacteriales</taxon>
        <taxon>Fodinicola</taxon>
    </lineage>
</organism>
<evidence type="ECO:0000256" key="1">
    <source>
        <dbReference type="ARBA" id="ARBA00022670"/>
    </source>
</evidence>
<reference evidence="5 6" key="1">
    <citation type="journal article" date="2019" name="Int. J. Syst. Evol. Microbiol.">
        <title>The Global Catalogue of Microorganisms (GCM) 10K type strain sequencing project: providing services to taxonomists for standard genome sequencing and annotation.</title>
        <authorList>
            <consortium name="The Broad Institute Genomics Platform"/>
            <consortium name="The Broad Institute Genome Sequencing Center for Infectious Disease"/>
            <person name="Wu L."/>
            <person name="Ma J."/>
        </authorList>
    </citation>
    <scope>NUCLEOTIDE SEQUENCE [LARGE SCALE GENOMIC DNA]</scope>
    <source>
        <strain evidence="5 6">JCM 14718</strain>
    </source>
</reference>
<evidence type="ECO:0000313" key="5">
    <source>
        <dbReference type="EMBL" id="GAA1698913.1"/>
    </source>
</evidence>
<feature type="chain" id="PRO_5045862594" evidence="4">
    <location>
        <begin position="24"/>
        <end position="471"/>
    </location>
</feature>
<proteinExistence type="predicted"/>
<evidence type="ECO:0000256" key="3">
    <source>
        <dbReference type="ARBA" id="ARBA00022801"/>
    </source>
</evidence>
<keyword evidence="1 5" id="KW-0645">Protease</keyword>
<feature type="signal peptide" evidence="4">
    <location>
        <begin position="1"/>
        <end position="23"/>
    </location>
</feature>
<comment type="caution">
    <text evidence="5">The sequence shown here is derived from an EMBL/GenBank/DDBJ whole genome shotgun (WGS) entry which is preliminary data.</text>
</comment>
<accession>A0ABN2I613</accession>
<dbReference type="RefSeq" id="WP_344313332.1">
    <property type="nucleotide sequence ID" value="NZ_BAAANY010000021.1"/>
</dbReference>
<dbReference type="PANTHER" id="PTHR11010:SF38">
    <property type="entry name" value="LYSOSOMAL PRO-X CARBOXYPEPTIDASE"/>
    <property type="match status" value="1"/>
</dbReference>
<gene>
    <name evidence="5" type="ORF">GCM10009765_55450</name>
</gene>
<protein>
    <submittedName>
        <fullName evidence="5">S28 family serine protease</fullName>
    </submittedName>
</protein>